<dbReference type="AlphaFoldDB" id="A0AA40SU15"/>
<gene>
    <name evidence="2" type="ORF">FNW02_05125</name>
</gene>
<proteinExistence type="predicted"/>
<dbReference type="Proteomes" id="UP001165986">
    <property type="component" value="Unassembled WGS sequence"/>
</dbReference>
<dbReference type="CDD" id="cd11350">
    <property type="entry name" value="AmyAc_4"/>
    <property type="match status" value="1"/>
</dbReference>
<dbReference type="SMART" id="SM00642">
    <property type="entry name" value="Aamy"/>
    <property type="match status" value="1"/>
</dbReference>
<evidence type="ECO:0000313" key="3">
    <source>
        <dbReference type="Proteomes" id="UP001165986"/>
    </source>
</evidence>
<keyword evidence="3" id="KW-1185">Reference proteome</keyword>
<dbReference type="RefSeq" id="WP_191756481.1">
    <property type="nucleotide sequence ID" value="NZ_VJXY01000003.1"/>
</dbReference>
<dbReference type="GO" id="GO:0004556">
    <property type="term" value="F:alpha-amylase activity"/>
    <property type="evidence" value="ECO:0007669"/>
    <property type="project" value="TreeGrafter"/>
</dbReference>
<organism evidence="2 3">
    <name type="scientific">Komarekiella delphini-convector SJRDD-AB1</name>
    <dbReference type="NCBI Taxonomy" id="2593771"/>
    <lineage>
        <taxon>Bacteria</taxon>
        <taxon>Bacillati</taxon>
        <taxon>Cyanobacteriota</taxon>
        <taxon>Cyanophyceae</taxon>
        <taxon>Nostocales</taxon>
        <taxon>Nostocaceae</taxon>
        <taxon>Komarekiella</taxon>
        <taxon>Komarekiella delphini-convector</taxon>
    </lineage>
</organism>
<dbReference type="PANTHER" id="PTHR10357:SF179">
    <property type="entry name" value="NEUTRAL AND BASIC AMINO ACID TRANSPORT PROTEIN RBAT"/>
    <property type="match status" value="1"/>
</dbReference>
<evidence type="ECO:0000313" key="2">
    <source>
        <dbReference type="EMBL" id="MBD6615246.1"/>
    </source>
</evidence>
<dbReference type="EMBL" id="VJXY01000003">
    <property type="protein sequence ID" value="MBD6615246.1"/>
    <property type="molecule type" value="Genomic_DNA"/>
</dbReference>
<sequence>MKLLPLDKLGAREANGIVDFGIFLPWVSKNDGNRLWVKVIHEKDQFLQDIQPLQFELEHSIDPEYGDYWSTRININNQAKPISKSAWGEPGRYVYRYFLQNPNKGEIDWIIDPFAREFGVGKLSAFTLGYQPYEWSQQENAWKTPNLKDIVLYELMIDEFGGNIDGTIEKFSYLADLGVNCLEIMPLSNVALTVDWGFLPLGYFGVDERFGKRRDLQKLIDAAHQHNIAVIVDAVYGHTGDDFPYSYVYKKLGYRDNPFMGTFAKDYFGESTDYNRKFTQDFFYTVNYHWLDVYHVDGFRYDCVPNYWDGSTGVGYANLVFNTYKTVKEKREAGEYWQRFFNNDTINLIQCAEQLEGPKEILEQTYTNSTWQNETLGAAKSVAYGNRGDLANLGFKLGLDGYPTEITNNGDKIAKTALQYIENHDHSRFVCNFGAIARDNDLLQEGNRGLWYKVQPYLISIFTAKGIPMLWQGQEFGENYYLPEQGFGRVMLLRPVRWDYFYDAIGNSVIALVRKLIKLRKQRSLFTEGNHFFYNNYERYHSKNVLLFSRQHANQFSLVALNFGETDQSVPFWFPIAGDYQEELHGENNLIGVPSYSEYWLNIPKNYGRIWTVTINT</sequence>
<dbReference type="SUPFAM" id="SSF51445">
    <property type="entry name" value="(Trans)glycosidases"/>
    <property type="match status" value="1"/>
</dbReference>
<dbReference type="InterPro" id="IPR006047">
    <property type="entry name" value="GH13_cat_dom"/>
</dbReference>
<evidence type="ECO:0000259" key="1">
    <source>
        <dbReference type="SMART" id="SM00642"/>
    </source>
</evidence>
<name>A0AA40SU15_9NOST</name>
<dbReference type="InterPro" id="IPR017853">
    <property type="entry name" value="GH"/>
</dbReference>
<dbReference type="Gene3D" id="3.20.20.80">
    <property type="entry name" value="Glycosidases"/>
    <property type="match status" value="1"/>
</dbReference>
<dbReference type="Pfam" id="PF00128">
    <property type="entry name" value="Alpha-amylase"/>
    <property type="match status" value="2"/>
</dbReference>
<feature type="domain" description="Glycosyl hydrolase family 13 catalytic" evidence="1">
    <location>
        <begin position="154"/>
        <end position="520"/>
    </location>
</feature>
<protein>
    <submittedName>
        <fullName evidence="2">Alpha-amlyase</fullName>
    </submittedName>
</protein>
<comment type="caution">
    <text evidence="2">The sequence shown here is derived from an EMBL/GenBank/DDBJ whole genome shotgun (WGS) entry which is preliminary data.</text>
</comment>
<accession>A0AA40SU15</accession>
<reference evidence="2" key="1">
    <citation type="submission" date="2019-07" db="EMBL/GenBank/DDBJ databases">
        <title>Toxilogical consequences of a new and cryptic species of cyanobacteria (Komarekiella delphini-convector) recovered from the epidermis of a bottlenose dolphin and 1500 ft. in the air.</title>
        <authorList>
            <person name="Brown A.O."/>
            <person name="Dvorak P."/>
            <person name="Villanueva C.D."/>
            <person name="Foss A.J."/>
            <person name="Garvey A.D."/>
            <person name="Gibson Q.A."/>
            <person name="Johansen J.R."/>
            <person name="Casamatta D.A."/>
        </authorList>
    </citation>
    <scope>NUCLEOTIDE SEQUENCE</scope>
    <source>
        <strain evidence="2">SJRDD-AB1</strain>
    </source>
</reference>
<dbReference type="GO" id="GO:0009313">
    <property type="term" value="P:oligosaccharide catabolic process"/>
    <property type="evidence" value="ECO:0007669"/>
    <property type="project" value="TreeGrafter"/>
</dbReference>
<dbReference type="PANTHER" id="PTHR10357">
    <property type="entry name" value="ALPHA-AMYLASE FAMILY MEMBER"/>
    <property type="match status" value="1"/>
</dbReference>